<dbReference type="InterPro" id="IPR029062">
    <property type="entry name" value="Class_I_gatase-like"/>
</dbReference>
<organism evidence="2 3">
    <name type="scientific">Pseudoroseicyclus aestuarii</name>
    <dbReference type="NCBI Taxonomy" id="1795041"/>
    <lineage>
        <taxon>Bacteria</taxon>
        <taxon>Pseudomonadati</taxon>
        <taxon>Pseudomonadota</taxon>
        <taxon>Alphaproteobacteria</taxon>
        <taxon>Rhodobacterales</taxon>
        <taxon>Paracoccaceae</taxon>
        <taxon>Pseudoroseicyclus</taxon>
    </lineage>
</organism>
<protein>
    <submittedName>
        <fullName evidence="2">GMP synthase-like glutamine amidotransferase</fullName>
    </submittedName>
</protein>
<evidence type="ECO:0000313" key="2">
    <source>
        <dbReference type="EMBL" id="PYE85692.1"/>
    </source>
</evidence>
<dbReference type="EMBL" id="QJTE01000001">
    <property type="protein sequence ID" value="PYE85692.1"/>
    <property type="molecule type" value="Genomic_DNA"/>
</dbReference>
<dbReference type="AlphaFoldDB" id="A0A318SW23"/>
<accession>A0A318SW23</accession>
<name>A0A318SW23_9RHOB</name>
<dbReference type="Gene3D" id="3.40.50.880">
    <property type="match status" value="1"/>
</dbReference>
<keyword evidence="2" id="KW-0315">Glutamine amidotransferase</keyword>
<dbReference type="PANTHER" id="PTHR42695">
    <property type="entry name" value="GLUTAMINE AMIDOTRANSFERASE YLR126C-RELATED"/>
    <property type="match status" value="1"/>
</dbReference>
<dbReference type="Proteomes" id="UP000248311">
    <property type="component" value="Unassembled WGS sequence"/>
</dbReference>
<reference evidence="2 3" key="1">
    <citation type="submission" date="2018-06" db="EMBL/GenBank/DDBJ databases">
        <title>Genomic Encyclopedia of Type Strains, Phase III (KMG-III): the genomes of soil and plant-associated and newly described type strains.</title>
        <authorList>
            <person name="Whitman W."/>
        </authorList>
    </citation>
    <scope>NUCLEOTIDE SEQUENCE [LARGE SCALE GENOMIC DNA]</scope>
    <source>
        <strain evidence="2 3">CECT 9025</strain>
    </source>
</reference>
<dbReference type="Pfam" id="PF00117">
    <property type="entry name" value="GATase"/>
    <property type="match status" value="1"/>
</dbReference>
<dbReference type="GO" id="GO:0016740">
    <property type="term" value="F:transferase activity"/>
    <property type="evidence" value="ECO:0007669"/>
    <property type="project" value="UniProtKB-KW"/>
</dbReference>
<feature type="domain" description="Glutamine amidotransferase" evidence="1">
    <location>
        <begin position="32"/>
        <end position="176"/>
    </location>
</feature>
<evidence type="ECO:0000259" key="1">
    <source>
        <dbReference type="Pfam" id="PF00117"/>
    </source>
</evidence>
<dbReference type="PROSITE" id="PS51273">
    <property type="entry name" value="GATASE_TYPE_1"/>
    <property type="match status" value="1"/>
</dbReference>
<dbReference type="InterPro" id="IPR017926">
    <property type="entry name" value="GATASE"/>
</dbReference>
<dbReference type="OrthoDB" id="7365442at2"/>
<evidence type="ECO:0000313" key="3">
    <source>
        <dbReference type="Proteomes" id="UP000248311"/>
    </source>
</evidence>
<dbReference type="RefSeq" id="WP_110812724.1">
    <property type="nucleotide sequence ID" value="NZ_QJTE01000001.1"/>
</dbReference>
<comment type="caution">
    <text evidence="2">The sequence shown here is derived from an EMBL/GenBank/DDBJ whole genome shotgun (WGS) entry which is preliminary data.</text>
</comment>
<sequence>MQIGILETGHAPDALRPDLGDYADLFEGLLSGHDFTFRRYDVEAQEMPASPQDCDGWLITGSRHGAYEDHPWIPPLEAFIRAVREAEVPMVGICFGHQIIAQALGGRVEKFAGGWAVGRQLYDFGGEAVALNAWHQDQVTVAPPGARAVAASAFCENAALLYSDRIWSIQPHPEFDARFIRGLIEHRGGAVPEDRLSAAEAALERPTDSARIADHMAQILKGLRA</sequence>
<gene>
    <name evidence="2" type="ORF">DFP88_101362</name>
</gene>
<keyword evidence="3" id="KW-1185">Reference proteome</keyword>
<keyword evidence="2" id="KW-0808">Transferase</keyword>
<dbReference type="CDD" id="cd01741">
    <property type="entry name" value="GATase1_1"/>
    <property type="match status" value="1"/>
</dbReference>
<dbReference type="InterPro" id="IPR044992">
    <property type="entry name" value="ChyE-like"/>
</dbReference>
<dbReference type="PANTHER" id="PTHR42695:SF5">
    <property type="entry name" value="GLUTAMINE AMIDOTRANSFERASE YLR126C-RELATED"/>
    <property type="match status" value="1"/>
</dbReference>
<dbReference type="SUPFAM" id="SSF52317">
    <property type="entry name" value="Class I glutamine amidotransferase-like"/>
    <property type="match status" value="1"/>
</dbReference>
<proteinExistence type="predicted"/>
<dbReference type="GO" id="GO:0005829">
    <property type="term" value="C:cytosol"/>
    <property type="evidence" value="ECO:0007669"/>
    <property type="project" value="TreeGrafter"/>
</dbReference>